<keyword evidence="1" id="KW-0805">Transcription regulation</keyword>
<reference evidence="5 6" key="1">
    <citation type="submission" date="2014-12" db="EMBL/GenBank/DDBJ databases">
        <title>Comparative genomics of the lactic acid bacteria isolated from the honey bee gut.</title>
        <authorList>
            <person name="Ellegaard K.M."/>
            <person name="Tamarit D."/>
            <person name="Javelind E."/>
            <person name="Olofsson T."/>
            <person name="Andersson S.G."/>
            <person name="Vasquez A."/>
        </authorList>
    </citation>
    <scope>NUCLEOTIDE SEQUENCE [LARGE SCALE GENOMIC DNA]</scope>
    <source>
        <strain evidence="5 6">Bin2</strain>
    </source>
</reference>
<dbReference type="InterPro" id="IPR000843">
    <property type="entry name" value="HTH_LacI"/>
</dbReference>
<feature type="domain" description="HTH lacI-type" evidence="4">
    <location>
        <begin position="12"/>
        <end position="66"/>
    </location>
</feature>
<dbReference type="EMBL" id="JWME01000004">
    <property type="protein sequence ID" value="KJY52620.1"/>
    <property type="molecule type" value="Genomic_DNA"/>
</dbReference>
<evidence type="ECO:0000313" key="5">
    <source>
        <dbReference type="EMBL" id="KJY52620.1"/>
    </source>
</evidence>
<sequence length="352" mass="37837">MATDEGRPGKRITLREVASKAGVSLKTASNVINGNGRMSNATRARVQQVIDESGYKVNAAARNLHRNKTGIITLAVPSLTPPYLAELANRVIDSARLRDYAVYVSTYAEGSAKGAHEILASFNSTISDGIILSMSELERFAVEDLDVRYPLVCVGARTTHGVADHVMVDDAEAARMAAEYLFDRSVRSLAVIGLHAPLDQNQLEAAIEGNAELRMKGVLKAVHARGLQLDDRLLGVTGYDWTLGSGYLTMQRILEAGVPFDGVVALNDQLAIGALSALTAYGRAVPDQVQIIGFDNIEESAYLQTPLTTMDSCLGWISRTCVDRVLGRIGGRATAPQDLVVGSQVIARKTTR</sequence>
<gene>
    <name evidence="5" type="ORF">JF69_03140</name>
</gene>
<protein>
    <submittedName>
        <fullName evidence="5">Transcriptional regulator, LacI family</fullName>
    </submittedName>
</protein>
<dbReference type="Gene3D" id="3.40.50.2300">
    <property type="match status" value="2"/>
</dbReference>
<dbReference type="SUPFAM" id="SSF53822">
    <property type="entry name" value="Periplasmic binding protein-like I"/>
    <property type="match status" value="1"/>
</dbReference>
<keyword evidence="2" id="KW-0238">DNA-binding</keyword>
<evidence type="ECO:0000256" key="2">
    <source>
        <dbReference type="ARBA" id="ARBA00023125"/>
    </source>
</evidence>
<dbReference type="Pfam" id="PF13377">
    <property type="entry name" value="Peripla_BP_3"/>
    <property type="match status" value="1"/>
</dbReference>
<dbReference type="SUPFAM" id="SSF47413">
    <property type="entry name" value="lambda repressor-like DNA-binding domains"/>
    <property type="match status" value="1"/>
</dbReference>
<evidence type="ECO:0000259" key="4">
    <source>
        <dbReference type="PROSITE" id="PS50932"/>
    </source>
</evidence>
<keyword evidence="3" id="KW-0804">Transcription</keyword>
<organism evidence="5 6">
    <name type="scientific">Bifidobacterium asteroides</name>
    <dbReference type="NCBI Taxonomy" id="1684"/>
    <lineage>
        <taxon>Bacteria</taxon>
        <taxon>Bacillati</taxon>
        <taxon>Actinomycetota</taxon>
        <taxon>Actinomycetes</taxon>
        <taxon>Bifidobacteriales</taxon>
        <taxon>Bifidobacteriaceae</taxon>
        <taxon>Bifidobacterium</taxon>
    </lineage>
</organism>
<dbReference type="Pfam" id="PF00356">
    <property type="entry name" value="LacI"/>
    <property type="match status" value="1"/>
</dbReference>
<evidence type="ECO:0000256" key="1">
    <source>
        <dbReference type="ARBA" id="ARBA00023015"/>
    </source>
</evidence>
<dbReference type="PANTHER" id="PTHR30146">
    <property type="entry name" value="LACI-RELATED TRANSCRIPTIONAL REPRESSOR"/>
    <property type="match status" value="1"/>
</dbReference>
<evidence type="ECO:0000313" key="6">
    <source>
        <dbReference type="Proteomes" id="UP000033648"/>
    </source>
</evidence>
<proteinExistence type="predicted"/>
<dbReference type="PANTHER" id="PTHR30146:SF109">
    <property type="entry name" value="HTH-TYPE TRANSCRIPTIONAL REGULATOR GALS"/>
    <property type="match status" value="1"/>
</dbReference>
<dbReference type="GO" id="GO:0003700">
    <property type="term" value="F:DNA-binding transcription factor activity"/>
    <property type="evidence" value="ECO:0007669"/>
    <property type="project" value="TreeGrafter"/>
</dbReference>
<dbReference type="SMART" id="SM00354">
    <property type="entry name" value="HTH_LACI"/>
    <property type="match status" value="1"/>
</dbReference>
<dbReference type="Proteomes" id="UP000033648">
    <property type="component" value="Unassembled WGS sequence"/>
</dbReference>
<dbReference type="CDD" id="cd01392">
    <property type="entry name" value="HTH_LacI"/>
    <property type="match status" value="1"/>
</dbReference>
<evidence type="ECO:0000256" key="3">
    <source>
        <dbReference type="ARBA" id="ARBA00023163"/>
    </source>
</evidence>
<comment type="caution">
    <text evidence="5">The sequence shown here is derived from an EMBL/GenBank/DDBJ whole genome shotgun (WGS) entry which is preliminary data.</text>
</comment>
<dbReference type="InterPro" id="IPR046335">
    <property type="entry name" value="LacI/GalR-like_sensor"/>
</dbReference>
<dbReference type="CDD" id="cd06267">
    <property type="entry name" value="PBP1_LacI_sugar_binding-like"/>
    <property type="match status" value="1"/>
</dbReference>
<dbReference type="PROSITE" id="PS00356">
    <property type="entry name" value="HTH_LACI_1"/>
    <property type="match status" value="1"/>
</dbReference>
<dbReference type="AlphaFoldDB" id="A0A0F4L1S9"/>
<dbReference type="InterPro" id="IPR010982">
    <property type="entry name" value="Lambda_DNA-bd_dom_sf"/>
</dbReference>
<dbReference type="InterPro" id="IPR028082">
    <property type="entry name" value="Peripla_BP_I"/>
</dbReference>
<accession>A0A0F4L1S9</accession>
<dbReference type="OrthoDB" id="2854648at2"/>
<name>A0A0F4L1S9_9BIFI</name>
<dbReference type="PATRIC" id="fig|1684.4.peg.334"/>
<dbReference type="PROSITE" id="PS50932">
    <property type="entry name" value="HTH_LACI_2"/>
    <property type="match status" value="1"/>
</dbReference>
<dbReference type="GO" id="GO:0000976">
    <property type="term" value="F:transcription cis-regulatory region binding"/>
    <property type="evidence" value="ECO:0007669"/>
    <property type="project" value="TreeGrafter"/>
</dbReference>
<dbReference type="Gene3D" id="1.10.260.40">
    <property type="entry name" value="lambda repressor-like DNA-binding domains"/>
    <property type="match status" value="1"/>
</dbReference>